<feature type="compositionally biased region" description="Low complexity" evidence="6">
    <location>
        <begin position="138"/>
        <end position="152"/>
    </location>
</feature>
<dbReference type="GO" id="GO:0009898">
    <property type="term" value="C:cytoplasmic side of plasma membrane"/>
    <property type="evidence" value="ECO:0007669"/>
    <property type="project" value="TreeGrafter"/>
</dbReference>
<dbReference type="AlphaFoldDB" id="A0A8B9TIC7"/>
<feature type="region of interest" description="Disordered" evidence="6">
    <location>
        <begin position="245"/>
        <end position="280"/>
    </location>
</feature>
<feature type="region of interest" description="Disordered" evidence="6">
    <location>
        <begin position="53"/>
        <end position="90"/>
    </location>
</feature>
<dbReference type="Proteomes" id="UP000694400">
    <property type="component" value="Chromosome 21"/>
</dbReference>
<organism evidence="9 10">
    <name type="scientific">Anas platyrhynchos</name>
    <name type="common">Mallard</name>
    <name type="synonym">Anas boschas</name>
    <dbReference type="NCBI Taxonomy" id="8839"/>
    <lineage>
        <taxon>Eukaryota</taxon>
        <taxon>Metazoa</taxon>
        <taxon>Chordata</taxon>
        <taxon>Craniata</taxon>
        <taxon>Vertebrata</taxon>
        <taxon>Euteleostomi</taxon>
        <taxon>Archelosauria</taxon>
        <taxon>Archosauria</taxon>
        <taxon>Dinosauria</taxon>
        <taxon>Saurischia</taxon>
        <taxon>Theropoda</taxon>
        <taxon>Coelurosauria</taxon>
        <taxon>Aves</taxon>
        <taxon>Neognathae</taxon>
        <taxon>Galloanserae</taxon>
        <taxon>Anseriformes</taxon>
        <taxon>Anatidae</taxon>
        <taxon>Anatinae</taxon>
        <taxon>Anas</taxon>
    </lineage>
</organism>
<evidence type="ECO:0000256" key="5">
    <source>
        <dbReference type="ARBA" id="ARBA00023136"/>
    </source>
</evidence>
<feature type="domain" description="AJAP1/PANP C-terminal" evidence="8">
    <location>
        <begin position="113"/>
        <end position="156"/>
    </location>
</feature>
<keyword evidence="3 7" id="KW-0732">Signal</keyword>
<reference evidence="9" key="1">
    <citation type="submission" date="2019-08" db="EMBL/GenBank/DDBJ databases">
        <title>Three high-quality genomes provides insights into domestication of ducks.</title>
        <authorList>
            <person name="Hou Z.C."/>
            <person name="Zhu F."/>
            <person name="Yin Z.T."/>
            <person name="Zhang F."/>
        </authorList>
    </citation>
    <scope>NUCLEOTIDE SEQUENCE [LARGE SCALE GENOMIC DNA]</scope>
</reference>
<keyword evidence="4" id="KW-1133">Transmembrane helix</keyword>
<protein>
    <recommendedName>
        <fullName evidence="8">AJAP1/PANP C-terminal domain-containing protein</fullName>
    </recommendedName>
</protein>
<dbReference type="GO" id="GO:0008013">
    <property type="term" value="F:beta-catenin binding"/>
    <property type="evidence" value="ECO:0007669"/>
    <property type="project" value="TreeGrafter"/>
</dbReference>
<evidence type="ECO:0000256" key="7">
    <source>
        <dbReference type="SAM" id="SignalP"/>
    </source>
</evidence>
<feature type="region of interest" description="Disordered" evidence="6">
    <location>
        <begin position="138"/>
        <end position="231"/>
    </location>
</feature>
<dbReference type="InterPro" id="IPR039239">
    <property type="entry name" value="AJAP1"/>
</dbReference>
<proteinExistence type="predicted"/>
<feature type="signal peptide" evidence="7">
    <location>
        <begin position="1"/>
        <end position="35"/>
    </location>
</feature>
<dbReference type="Ensembl" id="ENSAPLT00020023081.1">
    <property type="protein sequence ID" value="ENSAPLP00020021389.1"/>
    <property type="gene ID" value="ENSAPLG00020014975.1"/>
</dbReference>
<name>A0A8B9TIC7_ANAPL</name>
<dbReference type="InterPro" id="IPR029198">
    <property type="entry name" value="AJAP1_PANP_C"/>
</dbReference>
<comment type="subcellular location">
    <subcellularLocation>
        <location evidence="1">Membrane</location>
        <topology evidence="1">Single-pass type I membrane protein</topology>
    </subcellularLocation>
</comment>
<feature type="compositionally biased region" description="Basic residues" evidence="6">
    <location>
        <begin position="183"/>
        <end position="193"/>
    </location>
</feature>
<feature type="chain" id="PRO_5034480128" description="AJAP1/PANP C-terminal domain-containing protein" evidence="7">
    <location>
        <begin position="36"/>
        <end position="324"/>
    </location>
</feature>
<reference evidence="9" key="3">
    <citation type="submission" date="2025-09" db="UniProtKB">
        <authorList>
            <consortium name="Ensembl"/>
        </authorList>
    </citation>
    <scope>IDENTIFICATION</scope>
</reference>
<keyword evidence="5" id="KW-0472">Membrane</keyword>
<evidence type="ECO:0000256" key="4">
    <source>
        <dbReference type="ARBA" id="ARBA00022989"/>
    </source>
</evidence>
<evidence type="ECO:0000256" key="6">
    <source>
        <dbReference type="SAM" id="MobiDB-lite"/>
    </source>
</evidence>
<dbReference type="Pfam" id="PF15298">
    <property type="entry name" value="AJAP1_PANP_C"/>
    <property type="match status" value="1"/>
</dbReference>
<dbReference type="PANTHER" id="PTHR32422">
    <property type="entry name" value="ADHERENS JUNCTION-ASSOCIATED PROTEIN 1"/>
    <property type="match status" value="1"/>
</dbReference>
<reference evidence="9" key="2">
    <citation type="submission" date="2025-08" db="UniProtKB">
        <authorList>
            <consortium name="Ensembl"/>
        </authorList>
    </citation>
    <scope>IDENTIFICATION</scope>
</reference>
<dbReference type="GO" id="GO:0044291">
    <property type="term" value="C:cell-cell contact zone"/>
    <property type="evidence" value="ECO:0007669"/>
    <property type="project" value="TreeGrafter"/>
</dbReference>
<dbReference type="PANTHER" id="PTHR32422:SF0">
    <property type="entry name" value="ADHERENS JUNCTION-ASSOCIATED PROTEIN 1"/>
    <property type="match status" value="1"/>
</dbReference>
<accession>A0A8B9TIC7</accession>
<keyword evidence="2" id="KW-0812">Transmembrane</keyword>
<evidence type="ECO:0000256" key="3">
    <source>
        <dbReference type="ARBA" id="ARBA00022729"/>
    </source>
</evidence>
<dbReference type="GO" id="GO:0005912">
    <property type="term" value="C:adherens junction"/>
    <property type="evidence" value="ECO:0007669"/>
    <property type="project" value="TreeGrafter"/>
</dbReference>
<sequence>MWIRRLPGSRSGCPLGSHAWMLIAMFHLAMDLASCEPVGVRLSPRPAHRHRLPRGALWGMGGTEEPRRPVPPWPCAPRSRRPPPVPLPRARRQLRGRGFAPRDGRPTALPEVIVWGPTGEEDSLESSTLPGAFTTTAATTTAATTTTTAATTVRRHHRCRRAAPQQPGSHARWRGAPRQPRPPQHRRAGRRPQQRWQGRPPAPRPGRHLRSGGPSDNHYYSVPHHGHSCSDNNSCLKKLLRAERDHAAQQPPTQNQSAGGELPEPDRLHPRPRAQQPGHIHSLQRNAAVLPRVCQDAGARLHGGGIALTRRLQSDVQWKQTLVF</sequence>
<evidence type="ECO:0000256" key="1">
    <source>
        <dbReference type="ARBA" id="ARBA00004479"/>
    </source>
</evidence>
<evidence type="ECO:0000313" key="10">
    <source>
        <dbReference type="Proteomes" id="UP000694400"/>
    </source>
</evidence>
<evidence type="ECO:0000313" key="9">
    <source>
        <dbReference type="Ensembl" id="ENSAPLP00020021389.1"/>
    </source>
</evidence>
<evidence type="ECO:0000256" key="2">
    <source>
        <dbReference type="ARBA" id="ARBA00022692"/>
    </source>
</evidence>
<evidence type="ECO:0000259" key="8">
    <source>
        <dbReference type="Pfam" id="PF15298"/>
    </source>
</evidence>